<sequence>AYPLVPRDRVGFRVQVTALNSDDDIDRLNATLTALCERFAVRRPGS</sequence>
<dbReference type="GO" id="GO:0008483">
    <property type="term" value="F:transaminase activity"/>
    <property type="evidence" value="ECO:0007669"/>
    <property type="project" value="UniProtKB-KW"/>
</dbReference>
<dbReference type="InterPro" id="IPR015422">
    <property type="entry name" value="PyrdxlP-dep_Trfase_small"/>
</dbReference>
<dbReference type="EMBL" id="JAAGMN010000439">
    <property type="protein sequence ID" value="NEE05690.1"/>
    <property type="molecule type" value="Genomic_DNA"/>
</dbReference>
<keyword evidence="1" id="KW-0032">Aminotransferase</keyword>
<accession>A0A6G3WK29</accession>
<proteinExistence type="predicted"/>
<keyword evidence="1" id="KW-0808">Transferase</keyword>
<organism evidence="1">
    <name type="scientific">Streptomyces sp. SID7499</name>
    <dbReference type="NCBI Taxonomy" id="2706086"/>
    <lineage>
        <taxon>Bacteria</taxon>
        <taxon>Bacillati</taxon>
        <taxon>Actinomycetota</taxon>
        <taxon>Actinomycetes</taxon>
        <taxon>Kitasatosporales</taxon>
        <taxon>Streptomycetaceae</taxon>
        <taxon>Streptomyces</taxon>
    </lineage>
</organism>
<feature type="non-terminal residue" evidence="1">
    <location>
        <position position="1"/>
    </location>
</feature>
<reference evidence="1" key="1">
    <citation type="submission" date="2020-01" db="EMBL/GenBank/DDBJ databases">
        <title>Insect and environment-associated Actinomycetes.</title>
        <authorList>
            <person name="Currrie C."/>
            <person name="Chevrette M."/>
            <person name="Carlson C."/>
            <person name="Stubbendieck R."/>
            <person name="Wendt-Pienkowski E."/>
        </authorList>
    </citation>
    <scope>NUCLEOTIDE SEQUENCE</scope>
    <source>
        <strain evidence="1">SID7499</strain>
    </source>
</reference>
<dbReference type="Gene3D" id="3.90.1150.10">
    <property type="entry name" value="Aspartate Aminotransferase, domain 1"/>
    <property type="match status" value="1"/>
</dbReference>
<comment type="caution">
    <text evidence="1">The sequence shown here is derived from an EMBL/GenBank/DDBJ whole genome shotgun (WGS) entry which is preliminary data.</text>
</comment>
<dbReference type="AlphaFoldDB" id="A0A6G3WK29"/>
<gene>
    <name evidence="1" type="ORF">G3M58_04500</name>
</gene>
<evidence type="ECO:0000313" key="1">
    <source>
        <dbReference type="EMBL" id="NEE05690.1"/>
    </source>
</evidence>
<name>A0A6G3WK29_9ACTN</name>
<protein>
    <submittedName>
        <fullName evidence="1">Pyridoxal phosphate-dependent aminotransferase family protein</fullName>
    </submittedName>
</protein>